<keyword evidence="11" id="KW-0697">Rotamase</keyword>
<dbReference type="PROSITE" id="PS50198">
    <property type="entry name" value="PPIC_PPIASE_2"/>
    <property type="match status" value="1"/>
</dbReference>
<gene>
    <name evidence="14" type="ORF">NS331_09415</name>
</gene>
<dbReference type="AlphaFoldDB" id="A0A147GYH7"/>
<dbReference type="OrthoDB" id="9812372at2"/>
<keyword evidence="7" id="KW-0143">Chaperone</keyword>
<dbReference type="Pfam" id="PF13624">
    <property type="entry name" value="SurA_N_3"/>
    <property type="match status" value="1"/>
</dbReference>
<evidence type="ECO:0000256" key="7">
    <source>
        <dbReference type="ARBA" id="ARBA00023186"/>
    </source>
</evidence>
<evidence type="ECO:0000313" key="14">
    <source>
        <dbReference type="EMBL" id="KTT22572.1"/>
    </source>
</evidence>
<keyword evidence="11 14" id="KW-0413">Isomerase</keyword>
<dbReference type="InterPro" id="IPR046357">
    <property type="entry name" value="PPIase_dom_sf"/>
</dbReference>
<feature type="transmembrane region" description="Helical" evidence="12">
    <location>
        <begin position="12"/>
        <end position="29"/>
    </location>
</feature>
<name>A0A147GYH7_9BURK</name>
<evidence type="ECO:0000256" key="2">
    <source>
        <dbReference type="ARBA" id="ARBA00022475"/>
    </source>
</evidence>
<dbReference type="Proteomes" id="UP000072741">
    <property type="component" value="Unassembled WGS sequence"/>
</dbReference>
<proteinExistence type="inferred from homology"/>
<comment type="similarity">
    <text evidence="8">Belongs to the PpiD chaperone family.</text>
</comment>
<keyword evidence="3" id="KW-0997">Cell inner membrane</keyword>
<dbReference type="SUPFAM" id="SSF54534">
    <property type="entry name" value="FKBP-like"/>
    <property type="match status" value="1"/>
</dbReference>
<dbReference type="GO" id="GO:0005886">
    <property type="term" value="C:plasma membrane"/>
    <property type="evidence" value="ECO:0007669"/>
    <property type="project" value="UniProtKB-SubCell"/>
</dbReference>
<reference evidence="14 15" key="1">
    <citation type="journal article" date="2016" name="Front. Microbiol.">
        <title>Genomic Resource of Rice Seed Associated Bacteria.</title>
        <authorList>
            <person name="Midha S."/>
            <person name="Bansal K."/>
            <person name="Sharma S."/>
            <person name="Kumar N."/>
            <person name="Patil P.P."/>
            <person name="Chaudhry V."/>
            <person name="Patil P.B."/>
        </authorList>
    </citation>
    <scope>NUCLEOTIDE SEQUENCE [LARGE SCALE GENOMIC DNA]</scope>
    <source>
        <strain evidence="14 15">NS331</strain>
    </source>
</reference>
<comment type="caution">
    <text evidence="14">The sequence shown here is derived from an EMBL/GenBank/DDBJ whole genome shotgun (WGS) entry which is preliminary data.</text>
</comment>
<dbReference type="Gene3D" id="1.10.4030.10">
    <property type="entry name" value="Porin chaperone SurA, peptide-binding domain"/>
    <property type="match status" value="1"/>
</dbReference>
<evidence type="ECO:0000256" key="9">
    <source>
        <dbReference type="ARBA" id="ARBA00040743"/>
    </source>
</evidence>
<evidence type="ECO:0000256" key="5">
    <source>
        <dbReference type="ARBA" id="ARBA00022989"/>
    </source>
</evidence>
<dbReference type="PANTHER" id="PTHR47529:SF1">
    <property type="entry name" value="PERIPLASMIC CHAPERONE PPID"/>
    <property type="match status" value="1"/>
</dbReference>
<dbReference type="GO" id="GO:0003755">
    <property type="term" value="F:peptidyl-prolyl cis-trans isomerase activity"/>
    <property type="evidence" value="ECO:0007669"/>
    <property type="project" value="UniProtKB-KW"/>
</dbReference>
<feature type="domain" description="PpiC" evidence="13">
    <location>
        <begin position="265"/>
        <end position="368"/>
    </location>
</feature>
<accession>A0A147GYH7</accession>
<dbReference type="Gene3D" id="3.10.50.40">
    <property type="match status" value="1"/>
</dbReference>
<dbReference type="InterPro" id="IPR000297">
    <property type="entry name" value="PPIase_PpiC"/>
</dbReference>
<evidence type="ECO:0000256" key="10">
    <source>
        <dbReference type="ARBA" id="ARBA00042775"/>
    </source>
</evidence>
<keyword evidence="15" id="KW-1185">Reference proteome</keyword>
<evidence type="ECO:0000256" key="8">
    <source>
        <dbReference type="ARBA" id="ARBA00038408"/>
    </source>
</evidence>
<evidence type="ECO:0000313" key="15">
    <source>
        <dbReference type="Proteomes" id="UP000072741"/>
    </source>
</evidence>
<dbReference type="Pfam" id="PF13616">
    <property type="entry name" value="Rotamase_3"/>
    <property type="match status" value="1"/>
</dbReference>
<evidence type="ECO:0000259" key="13">
    <source>
        <dbReference type="PROSITE" id="PS50198"/>
    </source>
</evidence>
<keyword evidence="5 12" id="KW-1133">Transmembrane helix</keyword>
<dbReference type="InterPro" id="IPR052029">
    <property type="entry name" value="PpiD_chaperone"/>
</dbReference>
<keyword evidence="2" id="KW-1003">Cell membrane</keyword>
<keyword evidence="4 12" id="KW-0812">Transmembrane</keyword>
<evidence type="ECO:0000256" key="1">
    <source>
        <dbReference type="ARBA" id="ARBA00004382"/>
    </source>
</evidence>
<evidence type="ECO:0000256" key="3">
    <source>
        <dbReference type="ARBA" id="ARBA00022519"/>
    </source>
</evidence>
<sequence length="642" mass="70412">MFDFFRKYNKIVMIFLFLLIIPSFVLFGVDRYNSNGDRGDVVATVDGQSITRTEWDQQHRNETDRLRQQMPSLDASIFDSDAARYSTLERMVRNRVLTAAALKTNMTVSDDRLARLFAEDPGLASFRDDKGNFDRQRFILATGRTPEQYEAAVRADMATQQLLSGVTGSAATNAAPLDVVLNALRERREIQVARFLPADFAKNVSVSDADVEAYYKSHEDRYRLPEQLDVEYIVLNSDAVKKGITVPEADLKAYYEQNKERFGTKEERKASHILIAAGKDAPAAERDKAKARAEELLAELRKSPGSFAELAKKNSQDPGSAAQGGALDFVTRGAMVKPFEDAMFALKKGEISDVVPTDYGYHIIRLDDVKPGVVQPFEQVRARLEDEIRTQHASQAFAKQAETLSDLVYQNADSLQPAADALKLSIQKAQGVGRTPAPGAQGPLANRNFLNALFAADTRERKHNTEAIDLGGNQLAVGRVTRDLPARVQPFDEVKARVREQLVAERAAEAARKEGEAKLAAWRAEPAGATPAGLGQPVTVSRVDNAANQPPALVEAALRADPSKLPAWVGVDLGAEGYAVVRVDKVLPPGQVPAEQAQQERGQLAQAVAGAEAEAYYNMLKDRFKAQIKVPRPKDGTAVVAN</sequence>
<dbReference type="InterPro" id="IPR027304">
    <property type="entry name" value="Trigger_fact/SurA_dom_sf"/>
</dbReference>
<dbReference type="RefSeq" id="WP_058641745.1">
    <property type="nucleotide sequence ID" value="NZ_LDSL01000056.1"/>
</dbReference>
<evidence type="ECO:0000256" key="12">
    <source>
        <dbReference type="SAM" id="Phobius"/>
    </source>
</evidence>
<evidence type="ECO:0000256" key="4">
    <source>
        <dbReference type="ARBA" id="ARBA00022692"/>
    </source>
</evidence>
<dbReference type="PANTHER" id="PTHR47529">
    <property type="entry name" value="PEPTIDYL-PROLYL CIS-TRANS ISOMERASE D"/>
    <property type="match status" value="1"/>
</dbReference>
<comment type="subcellular location">
    <subcellularLocation>
        <location evidence="1">Cell inner membrane</location>
        <topology evidence="1">Single-pass type II membrane protein</topology>
        <orientation evidence="1">Periplasmic side</orientation>
    </subcellularLocation>
</comment>
<organism evidence="14 15">
    <name type="scientific">Pseudacidovorax intermedius</name>
    <dbReference type="NCBI Taxonomy" id="433924"/>
    <lineage>
        <taxon>Bacteria</taxon>
        <taxon>Pseudomonadati</taxon>
        <taxon>Pseudomonadota</taxon>
        <taxon>Betaproteobacteria</taxon>
        <taxon>Burkholderiales</taxon>
        <taxon>Comamonadaceae</taxon>
        <taxon>Pseudacidovorax</taxon>
    </lineage>
</organism>
<dbReference type="PATRIC" id="fig|433924.3.peg.3866"/>
<dbReference type="EMBL" id="LDSL01000056">
    <property type="protein sequence ID" value="KTT22572.1"/>
    <property type="molecule type" value="Genomic_DNA"/>
</dbReference>
<dbReference type="SUPFAM" id="SSF109998">
    <property type="entry name" value="Triger factor/SurA peptide-binding domain-like"/>
    <property type="match status" value="1"/>
</dbReference>
<evidence type="ECO:0000256" key="11">
    <source>
        <dbReference type="PROSITE-ProRule" id="PRU00278"/>
    </source>
</evidence>
<protein>
    <recommendedName>
        <fullName evidence="9">Periplasmic chaperone PpiD</fullName>
    </recommendedName>
    <alternativeName>
        <fullName evidence="10">Periplasmic folding chaperone</fullName>
    </alternativeName>
</protein>
<evidence type="ECO:0000256" key="6">
    <source>
        <dbReference type="ARBA" id="ARBA00023136"/>
    </source>
</evidence>
<keyword evidence="6 12" id="KW-0472">Membrane</keyword>